<dbReference type="Proteomes" id="UP000199437">
    <property type="component" value="Unassembled WGS sequence"/>
</dbReference>
<keyword evidence="3" id="KW-1185">Reference proteome</keyword>
<keyword evidence="1" id="KW-0812">Transmembrane</keyword>
<gene>
    <name evidence="2" type="ORF">SAMN05216290_1725</name>
</gene>
<name>A0A1I0P5B5_9BACT</name>
<dbReference type="AlphaFoldDB" id="A0A1I0P5B5"/>
<accession>A0A1I0P5B5</accession>
<evidence type="ECO:0000313" key="3">
    <source>
        <dbReference type="Proteomes" id="UP000199437"/>
    </source>
</evidence>
<organism evidence="2 3">
    <name type="scientific">Roseivirga pacifica</name>
    <dbReference type="NCBI Taxonomy" id="1267423"/>
    <lineage>
        <taxon>Bacteria</taxon>
        <taxon>Pseudomonadati</taxon>
        <taxon>Bacteroidota</taxon>
        <taxon>Cytophagia</taxon>
        <taxon>Cytophagales</taxon>
        <taxon>Roseivirgaceae</taxon>
        <taxon>Roseivirga</taxon>
    </lineage>
</organism>
<evidence type="ECO:0000256" key="1">
    <source>
        <dbReference type="SAM" id="Phobius"/>
    </source>
</evidence>
<sequence length="92" mass="10387">MSTAFDYIGQVKRNTPKIPFEKGRKVYGVNMEDAPRKNTPNKPNTDFTALLALRKRNANKSFRASKRAAVFTALGMILFLIVLLVSTMERLP</sequence>
<dbReference type="RefSeq" id="WP_090258090.1">
    <property type="nucleotide sequence ID" value="NZ_FOIR01000001.1"/>
</dbReference>
<feature type="transmembrane region" description="Helical" evidence="1">
    <location>
        <begin position="68"/>
        <end position="88"/>
    </location>
</feature>
<evidence type="ECO:0000313" key="2">
    <source>
        <dbReference type="EMBL" id="SEW09391.1"/>
    </source>
</evidence>
<proteinExistence type="predicted"/>
<protein>
    <submittedName>
        <fullName evidence="2">Uncharacterized protein</fullName>
    </submittedName>
</protein>
<keyword evidence="1" id="KW-0472">Membrane</keyword>
<keyword evidence="1" id="KW-1133">Transmembrane helix</keyword>
<reference evidence="3" key="1">
    <citation type="submission" date="2016-10" db="EMBL/GenBank/DDBJ databases">
        <authorList>
            <person name="Varghese N."/>
            <person name="Submissions S."/>
        </authorList>
    </citation>
    <scope>NUCLEOTIDE SEQUENCE [LARGE SCALE GENOMIC DNA]</scope>
    <source>
        <strain evidence="3">CGMCC 1.12402</strain>
    </source>
</reference>
<dbReference type="STRING" id="1267423.SAMN05216290_1725"/>
<dbReference type="EMBL" id="FOIR01000001">
    <property type="protein sequence ID" value="SEW09391.1"/>
    <property type="molecule type" value="Genomic_DNA"/>
</dbReference>
<dbReference type="GeneID" id="99986446"/>